<accession>A0A2X0SC06</accession>
<sequence>MIEITVATIIITVIIVLTLRNTKRVALENPLILNRTGQYHAILAPKLNVAQTFVETVAKQLSDMREANQDSATQCFEVRDPEAAKLGQDLYLLAITMRNGLLYFQAVTPDQPNGNPDMHRHKLLEAAHNALARIPVADTHNDGMDEHVIASASRAAHQLGIQLKKID</sequence>
<name>A0A2X0SC06_9PROT</name>
<dbReference type="AlphaFoldDB" id="A0A2X0SC06"/>
<protein>
    <submittedName>
        <fullName evidence="1">Uncharacterized protein</fullName>
    </submittedName>
</protein>
<reference evidence="1" key="1">
    <citation type="submission" date="2018-05" db="EMBL/GenBank/DDBJ databases">
        <authorList>
            <person name="Lanie J.A."/>
            <person name="Ng W.-L."/>
            <person name="Kazmierczak K.M."/>
            <person name="Andrzejewski T.M."/>
            <person name="Davidsen T.M."/>
            <person name="Wayne K.J."/>
            <person name="Tettelin H."/>
            <person name="Glass J.I."/>
            <person name="Rusch D."/>
            <person name="Podicherti R."/>
            <person name="Tsui H.-C.T."/>
            <person name="Winkler M.E."/>
        </authorList>
    </citation>
    <scope>NUCLEOTIDE SEQUENCE</scope>
    <source>
        <strain evidence="1">KNB</strain>
    </source>
</reference>
<dbReference type="EMBL" id="LS423452">
    <property type="protein sequence ID" value="SPS04951.1"/>
    <property type="molecule type" value="Genomic_DNA"/>
</dbReference>
<proteinExistence type="predicted"/>
<gene>
    <name evidence="1" type="ORF">NITFAB_0540</name>
</gene>
<evidence type="ECO:0000313" key="1">
    <source>
        <dbReference type="EMBL" id="SPS04951.1"/>
    </source>
</evidence>
<organism evidence="1">
    <name type="scientific">Candidatus Nitrotoga fabula</name>
    <dbReference type="NCBI Taxonomy" id="2182327"/>
    <lineage>
        <taxon>Bacteria</taxon>
        <taxon>Pseudomonadati</taxon>
        <taxon>Pseudomonadota</taxon>
        <taxon>Betaproteobacteria</taxon>
        <taxon>Nitrosomonadales</taxon>
        <taxon>Gallionellaceae</taxon>
        <taxon>Candidatus Nitrotoga</taxon>
    </lineage>
</organism>